<dbReference type="Gene3D" id="3.40.630.40">
    <property type="entry name" value="Zn-dependent exopeptidases"/>
    <property type="match status" value="1"/>
</dbReference>
<evidence type="ECO:0000313" key="4">
    <source>
        <dbReference type="EMBL" id="SET23238.1"/>
    </source>
</evidence>
<accession>A0A1I0CVU2</accession>
<dbReference type="GO" id="GO:0009253">
    <property type="term" value="P:peptidoglycan catabolic process"/>
    <property type="evidence" value="ECO:0007669"/>
    <property type="project" value="InterPro"/>
</dbReference>
<dbReference type="PANTHER" id="PTHR30404">
    <property type="entry name" value="N-ACETYLMURAMOYL-L-ALANINE AMIDASE"/>
    <property type="match status" value="1"/>
</dbReference>
<dbReference type="Pfam" id="PF01520">
    <property type="entry name" value="Amidase_3"/>
    <property type="match status" value="1"/>
</dbReference>
<dbReference type="SMART" id="SM00646">
    <property type="entry name" value="Ami_3"/>
    <property type="match status" value="1"/>
</dbReference>
<dbReference type="SUPFAM" id="SSF53187">
    <property type="entry name" value="Zn-dependent exopeptidases"/>
    <property type="match status" value="1"/>
</dbReference>
<dbReference type="STRING" id="930131.SAMN05216389_10781"/>
<organism evidence="4 5">
    <name type="scientific">Oceanobacillus limi</name>
    <dbReference type="NCBI Taxonomy" id="930131"/>
    <lineage>
        <taxon>Bacteria</taxon>
        <taxon>Bacillati</taxon>
        <taxon>Bacillota</taxon>
        <taxon>Bacilli</taxon>
        <taxon>Bacillales</taxon>
        <taxon>Bacillaceae</taxon>
        <taxon>Oceanobacillus</taxon>
    </lineage>
</organism>
<dbReference type="GO" id="GO:0008745">
    <property type="term" value="F:N-acetylmuramoyl-L-alanine amidase activity"/>
    <property type="evidence" value="ECO:0007669"/>
    <property type="project" value="InterPro"/>
</dbReference>
<evidence type="ECO:0000256" key="2">
    <source>
        <dbReference type="SAM" id="SignalP"/>
    </source>
</evidence>
<proteinExistence type="predicted"/>
<dbReference type="EMBL" id="FOHE01000007">
    <property type="protein sequence ID" value="SET23238.1"/>
    <property type="molecule type" value="Genomic_DNA"/>
</dbReference>
<protein>
    <submittedName>
        <fullName evidence="4">N-acetylmuramoyl-L-alanine amidase</fullName>
    </submittedName>
</protein>
<evidence type="ECO:0000259" key="3">
    <source>
        <dbReference type="SMART" id="SM00646"/>
    </source>
</evidence>
<dbReference type="PANTHER" id="PTHR30404:SF0">
    <property type="entry name" value="N-ACETYLMURAMOYL-L-ALANINE AMIDASE AMIC"/>
    <property type="match status" value="1"/>
</dbReference>
<evidence type="ECO:0000313" key="5">
    <source>
        <dbReference type="Proteomes" id="UP000198618"/>
    </source>
</evidence>
<gene>
    <name evidence="4" type="ORF">SAMN05216389_10781</name>
</gene>
<name>A0A1I0CVU2_9BACI</name>
<dbReference type="Proteomes" id="UP000198618">
    <property type="component" value="Unassembled WGS sequence"/>
</dbReference>
<dbReference type="InterPro" id="IPR002508">
    <property type="entry name" value="MurNAc-LAA_cat"/>
</dbReference>
<feature type="chain" id="PRO_5038444065" evidence="2">
    <location>
        <begin position="21"/>
        <end position="221"/>
    </location>
</feature>
<reference evidence="4 5" key="1">
    <citation type="submission" date="2016-10" db="EMBL/GenBank/DDBJ databases">
        <authorList>
            <person name="de Groot N.N."/>
        </authorList>
    </citation>
    <scope>NUCLEOTIDE SEQUENCE [LARGE SCALE GENOMIC DNA]</scope>
    <source>
        <strain evidence="4 5">IBRC-M 10780</strain>
    </source>
</reference>
<dbReference type="OrthoDB" id="9806267at2"/>
<feature type="signal peptide" evidence="2">
    <location>
        <begin position="1"/>
        <end position="20"/>
    </location>
</feature>
<keyword evidence="2" id="KW-0732">Signal</keyword>
<dbReference type="InterPro" id="IPR050695">
    <property type="entry name" value="N-acetylmuramoyl_amidase_3"/>
</dbReference>
<keyword evidence="5" id="KW-1185">Reference proteome</keyword>
<dbReference type="RefSeq" id="WP_090869171.1">
    <property type="nucleotide sequence ID" value="NZ_FOHE01000007.1"/>
</dbReference>
<sequence length="221" mass="24859">MRKKLVYVLVIILFMLACSACNGEGNHKTEDKISDDNSNLNATFKVVIDPGHGGKDVGAIGVSGQYEKSFTLNLSLKVKELLEQDPDINVDMTRSDDSFISQESRYRPTFANDLNADVYVSIHGNTFMDSNVSGTETYYYHRNSRSFANIMHSHVIEATNFNDRGVKKEEFFVLKDTEMPAVLLELGYLTNPENESSMLKESFQDRVASAIVEGIKEYKSE</sequence>
<evidence type="ECO:0000256" key="1">
    <source>
        <dbReference type="ARBA" id="ARBA00022801"/>
    </source>
</evidence>
<keyword evidence="1" id="KW-0378">Hydrolase</keyword>
<dbReference type="CDD" id="cd02696">
    <property type="entry name" value="MurNAc-LAA"/>
    <property type="match status" value="1"/>
</dbReference>
<dbReference type="AlphaFoldDB" id="A0A1I0CVU2"/>
<dbReference type="GO" id="GO:0030288">
    <property type="term" value="C:outer membrane-bounded periplasmic space"/>
    <property type="evidence" value="ECO:0007669"/>
    <property type="project" value="TreeGrafter"/>
</dbReference>
<feature type="domain" description="MurNAc-LAA" evidence="3">
    <location>
        <begin position="108"/>
        <end position="216"/>
    </location>
</feature>
<dbReference type="PROSITE" id="PS51257">
    <property type="entry name" value="PROKAR_LIPOPROTEIN"/>
    <property type="match status" value="1"/>
</dbReference>